<dbReference type="AlphaFoldDB" id="A0A6P1D7D5"/>
<dbReference type="InterPro" id="IPR023393">
    <property type="entry name" value="START-like_dom_sf"/>
</dbReference>
<keyword evidence="4" id="KW-1185">Reference proteome</keyword>
<proteinExistence type="predicted"/>
<name>A0A6P1D7D5_9NOCA</name>
<dbReference type="EMBL" id="JAAGUX010000038">
    <property type="protein sequence ID" value="NEW57831.1"/>
    <property type="molecule type" value="Genomic_DNA"/>
</dbReference>
<dbReference type="RefSeq" id="WP_163824228.1">
    <property type="nucleotide sequence ID" value="NZ_JAAGUX010000038.1"/>
</dbReference>
<comment type="caution">
    <text evidence="1">The sequence shown here is derived from an EMBL/GenBank/DDBJ whole genome shotgun (WGS) entry which is preliminary data.</text>
</comment>
<protein>
    <submittedName>
        <fullName evidence="1">Polyketide cyclase</fullName>
    </submittedName>
</protein>
<dbReference type="SUPFAM" id="SSF55961">
    <property type="entry name" value="Bet v1-like"/>
    <property type="match status" value="1"/>
</dbReference>
<evidence type="ECO:0000313" key="1">
    <source>
        <dbReference type="EMBL" id="NEW44753.1"/>
    </source>
</evidence>
<accession>A0A6P1D7D5</accession>
<organism evidence="1 3">
    <name type="scientific">Nocardia cyriacigeorgica</name>
    <dbReference type="NCBI Taxonomy" id="135487"/>
    <lineage>
        <taxon>Bacteria</taxon>
        <taxon>Bacillati</taxon>
        <taxon>Actinomycetota</taxon>
        <taxon>Actinomycetes</taxon>
        <taxon>Mycobacteriales</taxon>
        <taxon>Nocardiaceae</taxon>
        <taxon>Nocardia</taxon>
    </lineage>
</organism>
<sequence length="157" mass="17636">MTEERFEVRREIAAQPTEIFALLCSPEGHVSIDSTGMLQSAAGETITAVGDEFVVQMDRESLNDFPEMGKYDVTVTITDFEKDTHIAWTVSREGQVPPIEHRYGYRVEPSEIGTSVTSYYDWSQIPAKYRDMGVFPILPESALRASLGLLARTVEKK</sequence>
<evidence type="ECO:0000313" key="2">
    <source>
        <dbReference type="EMBL" id="NEW57831.1"/>
    </source>
</evidence>
<dbReference type="Gene3D" id="3.30.530.20">
    <property type="match status" value="1"/>
</dbReference>
<evidence type="ECO:0000313" key="3">
    <source>
        <dbReference type="Proteomes" id="UP000468928"/>
    </source>
</evidence>
<dbReference type="EMBL" id="JAAGUZ010000021">
    <property type="protein sequence ID" value="NEW44753.1"/>
    <property type="molecule type" value="Genomic_DNA"/>
</dbReference>
<evidence type="ECO:0000313" key="4">
    <source>
        <dbReference type="Proteomes" id="UP000470876"/>
    </source>
</evidence>
<gene>
    <name evidence="1" type="ORF">GV789_09855</name>
    <name evidence="2" type="ORF">GV794_19535</name>
</gene>
<dbReference type="Proteomes" id="UP000468928">
    <property type="component" value="Unassembled WGS sequence"/>
</dbReference>
<dbReference type="Proteomes" id="UP000470876">
    <property type="component" value="Unassembled WGS sequence"/>
</dbReference>
<reference evidence="3 4" key="1">
    <citation type="submission" date="2020-01" db="EMBL/GenBank/DDBJ databases">
        <title>Genetics and antimicrobial susceptibilities of Nocardia species isolated from the soil; a comparison with species isolated from humans.</title>
        <authorList>
            <person name="Carrasco G."/>
            <person name="Monzon S."/>
            <person name="Sansegundo M."/>
            <person name="Garcia E."/>
            <person name="Garrido N."/>
            <person name="Medina M.J."/>
            <person name="Villalon P."/>
            <person name="Ramirez-Arocha A.C."/>
            <person name="Jimenez P."/>
            <person name="Cuesta I."/>
            <person name="Valdezate S."/>
        </authorList>
    </citation>
    <scope>NUCLEOTIDE SEQUENCE [LARGE SCALE GENOMIC DNA]</scope>
    <source>
        <strain evidence="1 3">CNM20110639</strain>
        <strain evidence="2 4">CNM20110649</strain>
    </source>
</reference>